<evidence type="ECO:0000313" key="2">
    <source>
        <dbReference type="EMBL" id="KAJ8880248.1"/>
    </source>
</evidence>
<evidence type="ECO:0000256" key="1">
    <source>
        <dbReference type="SAM" id="MobiDB-lite"/>
    </source>
</evidence>
<feature type="compositionally biased region" description="Basic and acidic residues" evidence="1">
    <location>
        <begin position="1"/>
        <end position="14"/>
    </location>
</feature>
<feature type="region of interest" description="Disordered" evidence="1">
    <location>
        <begin position="614"/>
        <end position="635"/>
    </location>
</feature>
<reference evidence="2 3" key="1">
    <citation type="submission" date="2023-02" db="EMBL/GenBank/DDBJ databases">
        <title>LHISI_Scaffold_Assembly.</title>
        <authorList>
            <person name="Stuart O.P."/>
            <person name="Cleave R."/>
            <person name="Magrath M.J.L."/>
            <person name="Mikheyev A.S."/>
        </authorList>
    </citation>
    <scope>NUCLEOTIDE SEQUENCE [LARGE SCALE GENOMIC DNA]</scope>
    <source>
        <strain evidence="2">Daus_M_001</strain>
        <tissue evidence="2">Leg muscle</tissue>
    </source>
</reference>
<dbReference type="Proteomes" id="UP001159363">
    <property type="component" value="Chromosome 5"/>
</dbReference>
<gene>
    <name evidence="2" type="ORF">PR048_016714</name>
</gene>
<protein>
    <submittedName>
        <fullName evidence="2">Uncharacterized protein</fullName>
    </submittedName>
</protein>
<proteinExistence type="predicted"/>
<evidence type="ECO:0000313" key="3">
    <source>
        <dbReference type="Proteomes" id="UP001159363"/>
    </source>
</evidence>
<keyword evidence="3" id="KW-1185">Reference proteome</keyword>
<feature type="region of interest" description="Disordered" evidence="1">
    <location>
        <begin position="1"/>
        <end position="38"/>
    </location>
</feature>
<accession>A0ABQ9H7H0</accession>
<comment type="caution">
    <text evidence="2">The sequence shown here is derived from an EMBL/GenBank/DDBJ whole genome shotgun (WGS) entry which is preliminary data.</text>
</comment>
<name>A0ABQ9H7H0_9NEOP</name>
<dbReference type="EMBL" id="JARBHB010000006">
    <property type="protein sequence ID" value="KAJ8880248.1"/>
    <property type="molecule type" value="Genomic_DNA"/>
</dbReference>
<sequence length="739" mass="83203">MQWREKRETPEKTRRPVASSGRIPTSRNPGRPRQEIEPGSPGWEFIVLTLRGRVSVNETELFHILEKRQTSRDDSWTFLSQMLLQQVVSVPWVALARIVSLVNRHGHKFTVRSSAPDLVVQYLTRIWSPSSVRFMSRQSQCSRVLQAPSRTVGFTRRFHTLSSIQATNTSLAVVPQSPVVVHTSLRSRTLGQAASIKDCRPLGCGTAVCIHGVPRRGIRRPRAHRSRKRGGEVGLRLRRRIAAALNIVKAARSDCIVFPTTRKQQYCNEGSTRALMVVCLQAITTGRSCSTHLRDYTTCCARRTESLRIAGTDMSLPMETMLADAMSHSTLTTFVLIRSQSAAYWSLYSTNSTTTLRPALTSGMLKFTRSISARVIITGRPSSDDLENYASLRAVAVCQCSLRGNPPQLETADFTSQCSCSSLALLTRALSGSEAPFCTLQLLRPDHRLLELPRHRSAILRNKETIHELQRPAQENEQRTAKINETKYLYTPTQTSFVSSQPLCWFGHLRKQAGLIILRTQRGCSRVFAHGNRAGRCHWSVSRFGVLPLPQSLHPGAAQYSTRFTLIDSQELLVKRRPNISTTPIPFPKQLGSWRIYSPMRVIEVSIWSGAGMRGRGKREIPEKTRRPTASSGTIPTCEIPVARPGIEPGSPWWEASVLIAQPPCPLQTRRREGTMRTDLRHPEQHAQSSDAKVHHLGRYMIQYSHRRKTFHKADVVEKIFTAQLNEVVHCLTPSRWDD</sequence>
<organism evidence="2 3">
    <name type="scientific">Dryococelus australis</name>
    <dbReference type="NCBI Taxonomy" id="614101"/>
    <lineage>
        <taxon>Eukaryota</taxon>
        <taxon>Metazoa</taxon>
        <taxon>Ecdysozoa</taxon>
        <taxon>Arthropoda</taxon>
        <taxon>Hexapoda</taxon>
        <taxon>Insecta</taxon>
        <taxon>Pterygota</taxon>
        <taxon>Neoptera</taxon>
        <taxon>Polyneoptera</taxon>
        <taxon>Phasmatodea</taxon>
        <taxon>Verophasmatodea</taxon>
        <taxon>Anareolatae</taxon>
        <taxon>Phasmatidae</taxon>
        <taxon>Eurycanthinae</taxon>
        <taxon>Dryococelus</taxon>
    </lineage>
</organism>